<evidence type="ECO:0000256" key="1">
    <source>
        <dbReference type="SAM" id="MobiDB-lite"/>
    </source>
</evidence>
<dbReference type="InterPro" id="IPR010994">
    <property type="entry name" value="RuvA_2-like"/>
</dbReference>
<dbReference type="Gene3D" id="1.10.150.320">
    <property type="entry name" value="Photosystem II 12 kDa extrinsic protein"/>
    <property type="match status" value="1"/>
</dbReference>
<dbReference type="InterPro" id="IPR003583">
    <property type="entry name" value="Hlx-hairpin-Hlx_DNA-bd_motif"/>
</dbReference>
<dbReference type="PANTHER" id="PTHR21180">
    <property type="entry name" value="ENDONUCLEASE/EXONUCLEASE/PHOSPHATASE FAMILY DOMAIN-CONTAINING PROTEIN 1"/>
    <property type="match status" value="1"/>
</dbReference>
<dbReference type="EMBL" id="BAAAUV010000027">
    <property type="protein sequence ID" value="GAA3234886.1"/>
    <property type="molecule type" value="Genomic_DNA"/>
</dbReference>
<accession>A0ABP6QJ72</accession>
<name>A0ABP6QJ72_9ACTN</name>
<keyword evidence="2" id="KW-0472">Membrane</keyword>
<feature type="compositionally biased region" description="Basic and acidic residues" evidence="1">
    <location>
        <begin position="1"/>
        <end position="13"/>
    </location>
</feature>
<keyword evidence="2" id="KW-0812">Transmembrane</keyword>
<proteinExistence type="predicted"/>
<evidence type="ECO:0000256" key="2">
    <source>
        <dbReference type="SAM" id="Phobius"/>
    </source>
</evidence>
<dbReference type="Proteomes" id="UP001501237">
    <property type="component" value="Unassembled WGS sequence"/>
</dbReference>
<dbReference type="SMART" id="SM00278">
    <property type="entry name" value="HhH1"/>
    <property type="match status" value="1"/>
</dbReference>
<evidence type="ECO:0000313" key="4">
    <source>
        <dbReference type="EMBL" id="GAA3234886.1"/>
    </source>
</evidence>
<feature type="transmembrane region" description="Helical" evidence="2">
    <location>
        <begin position="152"/>
        <end position="171"/>
    </location>
</feature>
<feature type="compositionally biased region" description="Low complexity" evidence="1">
    <location>
        <begin position="87"/>
        <end position="99"/>
    </location>
</feature>
<dbReference type="PANTHER" id="PTHR21180:SF32">
    <property type="entry name" value="ENDONUCLEASE_EXONUCLEASE_PHOSPHATASE FAMILY DOMAIN-CONTAINING PROTEIN 1"/>
    <property type="match status" value="1"/>
</dbReference>
<dbReference type="Pfam" id="PF12836">
    <property type="entry name" value="HHH_3"/>
    <property type="match status" value="1"/>
</dbReference>
<reference evidence="5" key="1">
    <citation type="journal article" date="2019" name="Int. J. Syst. Evol. Microbiol.">
        <title>The Global Catalogue of Microorganisms (GCM) 10K type strain sequencing project: providing services to taxonomists for standard genome sequencing and annotation.</title>
        <authorList>
            <consortium name="The Broad Institute Genomics Platform"/>
            <consortium name="The Broad Institute Genome Sequencing Center for Infectious Disease"/>
            <person name="Wu L."/>
            <person name="Ma J."/>
        </authorList>
    </citation>
    <scope>NUCLEOTIDE SEQUENCE [LARGE SCALE GENOMIC DNA]</scope>
    <source>
        <strain evidence="5">JCM 9377</strain>
    </source>
</reference>
<feature type="domain" description="Helix-hairpin-helix DNA-binding motif class 1" evidence="3">
    <location>
        <begin position="291"/>
        <end position="310"/>
    </location>
</feature>
<evidence type="ECO:0000313" key="5">
    <source>
        <dbReference type="Proteomes" id="UP001501237"/>
    </source>
</evidence>
<sequence length="343" mass="35028">MTTDEPYVRRSPDEPPAASLRSPPVAPSENDPVRWDDPVPADPGFGGRGPGGPGWAGGPGGSWSEAEDPWTEPAASLRAAPLPPAALPTVGAVRGARSPGRGGGASSSWEEDVEDAGPSEAGKPRRAGALPPRRALADVLERWDPGITGGRALVVVGLLAAMAAAVLLWTARPRTDPVPAAAPVSAAIGVPSTRAATPTPTSSVVVHVTGKVRRPGVVTLPSGSRVAEALAAAGGPRPGTELDTLNLARRLTDGEQITVGAPQPPAQTAPQSPGAGPGPSAPLDLNTATLEQLQELPGVGPVLAQRILDHRTQHGPFTDPSQLRDVTGIGEHRYADLKPRVRV</sequence>
<protein>
    <recommendedName>
        <fullName evidence="3">Helix-hairpin-helix DNA-binding motif class 1 domain-containing protein</fullName>
    </recommendedName>
</protein>
<comment type="caution">
    <text evidence="4">The sequence shown here is derived from an EMBL/GenBank/DDBJ whole genome shotgun (WGS) entry which is preliminary data.</text>
</comment>
<dbReference type="SUPFAM" id="SSF47781">
    <property type="entry name" value="RuvA domain 2-like"/>
    <property type="match status" value="1"/>
</dbReference>
<feature type="region of interest" description="Disordered" evidence="1">
    <location>
        <begin position="257"/>
        <end position="284"/>
    </location>
</feature>
<dbReference type="RefSeq" id="WP_344836734.1">
    <property type="nucleotide sequence ID" value="NZ_BAAAUV010000027.1"/>
</dbReference>
<feature type="compositionally biased region" description="Gly residues" evidence="1">
    <location>
        <begin position="44"/>
        <end position="61"/>
    </location>
</feature>
<dbReference type="InterPro" id="IPR019554">
    <property type="entry name" value="Soluble_ligand-bd"/>
</dbReference>
<organism evidence="4 5">
    <name type="scientific">Actinocorallia longicatena</name>
    <dbReference type="NCBI Taxonomy" id="111803"/>
    <lineage>
        <taxon>Bacteria</taxon>
        <taxon>Bacillati</taxon>
        <taxon>Actinomycetota</taxon>
        <taxon>Actinomycetes</taxon>
        <taxon>Streptosporangiales</taxon>
        <taxon>Thermomonosporaceae</taxon>
        <taxon>Actinocorallia</taxon>
    </lineage>
</organism>
<dbReference type="Gene3D" id="3.10.560.10">
    <property type="entry name" value="Outer membrane lipoprotein wza domain like"/>
    <property type="match status" value="1"/>
</dbReference>
<feature type="region of interest" description="Disordered" evidence="1">
    <location>
        <begin position="1"/>
        <end position="130"/>
    </location>
</feature>
<gene>
    <name evidence="4" type="ORF">GCM10010468_68310</name>
</gene>
<dbReference type="Pfam" id="PF10531">
    <property type="entry name" value="SLBB"/>
    <property type="match status" value="1"/>
</dbReference>
<evidence type="ECO:0000259" key="3">
    <source>
        <dbReference type="SMART" id="SM00278"/>
    </source>
</evidence>
<keyword evidence="2" id="KW-1133">Transmembrane helix</keyword>
<keyword evidence="5" id="KW-1185">Reference proteome</keyword>
<dbReference type="InterPro" id="IPR051675">
    <property type="entry name" value="Endo/Exo/Phosphatase_dom_1"/>
</dbReference>